<sequence>MEAGAPAVWENSPSCPHRSLRQPNAPRHYHCRSPADACSVYVDVRTLRSAKALSTPVYPAIKVVVGDQDTRPWGKQCSAPRGWEGLGGAGAGWGRMYGNNLELSVRSSVHQCTSPTMRPLVPLYRICSTRNGDRMIWNTALGSGPPSERLRNPFSTRFNNCHCR</sequence>
<accession>A0A0D2PN97</accession>
<organism evidence="2 3">
    <name type="scientific">Hypholoma sublateritium (strain FD-334 SS-4)</name>
    <dbReference type="NCBI Taxonomy" id="945553"/>
    <lineage>
        <taxon>Eukaryota</taxon>
        <taxon>Fungi</taxon>
        <taxon>Dikarya</taxon>
        <taxon>Basidiomycota</taxon>
        <taxon>Agaricomycotina</taxon>
        <taxon>Agaricomycetes</taxon>
        <taxon>Agaricomycetidae</taxon>
        <taxon>Agaricales</taxon>
        <taxon>Agaricineae</taxon>
        <taxon>Strophariaceae</taxon>
        <taxon>Hypholoma</taxon>
    </lineage>
</organism>
<dbReference type="EMBL" id="KN817559">
    <property type="protein sequence ID" value="KJA21365.1"/>
    <property type="molecule type" value="Genomic_DNA"/>
</dbReference>
<dbReference type="AlphaFoldDB" id="A0A0D2PN97"/>
<feature type="region of interest" description="Disordered" evidence="1">
    <location>
        <begin position="1"/>
        <end position="23"/>
    </location>
</feature>
<evidence type="ECO:0000313" key="3">
    <source>
        <dbReference type="Proteomes" id="UP000054270"/>
    </source>
</evidence>
<reference evidence="3" key="1">
    <citation type="submission" date="2014-04" db="EMBL/GenBank/DDBJ databases">
        <title>Evolutionary Origins and Diversification of the Mycorrhizal Mutualists.</title>
        <authorList>
            <consortium name="DOE Joint Genome Institute"/>
            <consortium name="Mycorrhizal Genomics Consortium"/>
            <person name="Kohler A."/>
            <person name="Kuo A."/>
            <person name="Nagy L.G."/>
            <person name="Floudas D."/>
            <person name="Copeland A."/>
            <person name="Barry K.W."/>
            <person name="Cichocki N."/>
            <person name="Veneault-Fourrey C."/>
            <person name="LaButti K."/>
            <person name="Lindquist E.A."/>
            <person name="Lipzen A."/>
            <person name="Lundell T."/>
            <person name="Morin E."/>
            <person name="Murat C."/>
            <person name="Riley R."/>
            <person name="Ohm R."/>
            <person name="Sun H."/>
            <person name="Tunlid A."/>
            <person name="Henrissat B."/>
            <person name="Grigoriev I.V."/>
            <person name="Hibbett D.S."/>
            <person name="Martin F."/>
        </authorList>
    </citation>
    <scope>NUCLEOTIDE SEQUENCE [LARGE SCALE GENOMIC DNA]</scope>
    <source>
        <strain evidence="3">FD-334 SS-4</strain>
    </source>
</reference>
<name>A0A0D2PN97_HYPSF</name>
<evidence type="ECO:0000313" key="2">
    <source>
        <dbReference type="EMBL" id="KJA21365.1"/>
    </source>
</evidence>
<dbReference type="Proteomes" id="UP000054270">
    <property type="component" value="Unassembled WGS sequence"/>
</dbReference>
<protein>
    <submittedName>
        <fullName evidence="2">Uncharacterized protein</fullName>
    </submittedName>
</protein>
<keyword evidence="3" id="KW-1185">Reference proteome</keyword>
<gene>
    <name evidence="2" type="ORF">HYPSUDRAFT_42237</name>
</gene>
<proteinExistence type="predicted"/>
<evidence type="ECO:0000256" key="1">
    <source>
        <dbReference type="SAM" id="MobiDB-lite"/>
    </source>
</evidence>